<gene>
    <name evidence="3" type="ORF">BDV34DRAFT_58027</name>
</gene>
<dbReference type="VEuPathDB" id="FungiDB:BDV34DRAFT_58027"/>
<name>A0A5N6DSD3_ASPPA</name>
<evidence type="ECO:0000313" key="4">
    <source>
        <dbReference type="Proteomes" id="UP000326532"/>
    </source>
</evidence>
<dbReference type="Gene3D" id="3.40.50.720">
    <property type="entry name" value="NAD(P)-binding Rossmann-like Domain"/>
    <property type="match status" value="1"/>
</dbReference>
<protein>
    <recommendedName>
        <fullName evidence="5">Short chain dehydrogenase</fullName>
    </recommendedName>
</protein>
<dbReference type="PANTHER" id="PTHR43976:SF16">
    <property type="entry name" value="SHORT-CHAIN DEHYDROGENASE_REDUCTASE FAMILY PROTEIN"/>
    <property type="match status" value="1"/>
</dbReference>
<dbReference type="EMBL" id="ML734953">
    <property type="protein sequence ID" value="KAB8208096.1"/>
    <property type="molecule type" value="Genomic_DNA"/>
</dbReference>
<comment type="similarity">
    <text evidence="1">Belongs to the short-chain dehydrogenases/reductases (SDR) family.</text>
</comment>
<dbReference type="InterPro" id="IPR036291">
    <property type="entry name" value="NAD(P)-bd_dom_sf"/>
</dbReference>
<reference evidence="3 4" key="1">
    <citation type="submission" date="2019-04" db="EMBL/GenBank/DDBJ databases">
        <title>Fungal friends and foes A comparative genomics study of 23 Aspergillus species from section Flavi.</title>
        <authorList>
            <consortium name="DOE Joint Genome Institute"/>
            <person name="Kjaerbolling I."/>
            <person name="Vesth T.C."/>
            <person name="Frisvad J.C."/>
            <person name="Nybo J.L."/>
            <person name="Theobald S."/>
            <person name="Kildgaard S."/>
            <person name="Petersen T.I."/>
            <person name="Kuo A."/>
            <person name="Sato A."/>
            <person name="Lyhne E.K."/>
            <person name="Kogle M.E."/>
            <person name="Wiebenga A."/>
            <person name="Kun R.S."/>
            <person name="Lubbers R.J."/>
            <person name="Makela M.R."/>
            <person name="Barry K."/>
            <person name="Chovatia M."/>
            <person name="Clum A."/>
            <person name="Daum C."/>
            <person name="Haridas S."/>
            <person name="He G."/>
            <person name="LaButti K."/>
            <person name="Lipzen A."/>
            <person name="Mondo S."/>
            <person name="Pangilinan J."/>
            <person name="Riley R."/>
            <person name="Salamov A."/>
            <person name="Simmons B.A."/>
            <person name="Magnuson J.K."/>
            <person name="Henrissat B."/>
            <person name="Mortensen U.H."/>
            <person name="Larsen T.O."/>
            <person name="De vries R.P."/>
            <person name="Grigoriev I.V."/>
            <person name="Machida M."/>
            <person name="Baker S.E."/>
            <person name="Andersen M.R."/>
        </authorList>
    </citation>
    <scope>NUCLEOTIDE SEQUENCE [LARGE SCALE GENOMIC DNA]</scope>
    <source>
        <strain evidence="3 4">CBS 117618</strain>
    </source>
</reference>
<dbReference type="InterPro" id="IPR002347">
    <property type="entry name" value="SDR_fam"/>
</dbReference>
<dbReference type="Proteomes" id="UP000326532">
    <property type="component" value="Unassembled WGS sequence"/>
</dbReference>
<dbReference type="PRINTS" id="PR00081">
    <property type="entry name" value="GDHRDH"/>
</dbReference>
<dbReference type="AlphaFoldDB" id="A0A5N6DSD3"/>
<organism evidence="3 4">
    <name type="scientific">Aspergillus parasiticus</name>
    <dbReference type="NCBI Taxonomy" id="5067"/>
    <lineage>
        <taxon>Eukaryota</taxon>
        <taxon>Fungi</taxon>
        <taxon>Dikarya</taxon>
        <taxon>Ascomycota</taxon>
        <taxon>Pezizomycotina</taxon>
        <taxon>Eurotiomycetes</taxon>
        <taxon>Eurotiomycetidae</taxon>
        <taxon>Eurotiales</taxon>
        <taxon>Aspergillaceae</taxon>
        <taxon>Aspergillus</taxon>
        <taxon>Aspergillus subgen. Circumdati</taxon>
    </lineage>
</organism>
<dbReference type="InterPro" id="IPR051911">
    <property type="entry name" value="SDR_oxidoreductase"/>
</dbReference>
<dbReference type="SUPFAM" id="SSF51735">
    <property type="entry name" value="NAD(P)-binding Rossmann-fold domains"/>
    <property type="match status" value="1"/>
</dbReference>
<evidence type="ECO:0000256" key="2">
    <source>
        <dbReference type="ARBA" id="ARBA00023002"/>
    </source>
</evidence>
<evidence type="ECO:0000313" key="3">
    <source>
        <dbReference type="EMBL" id="KAB8208096.1"/>
    </source>
</evidence>
<evidence type="ECO:0000256" key="1">
    <source>
        <dbReference type="ARBA" id="ARBA00006484"/>
    </source>
</evidence>
<keyword evidence="2" id="KW-0560">Oxidoreductase</keyword>
<dbReference type="GO" id="GO:0016491">
    <property type="term" value="F:oxidoreductase activity"/>
    <property type="evidence" value="ECO:0007669"/>
    <property type="project" value="UniProtKB-KW"/>
</dbReference>
<dbReference type="Pfam" id="PF00106">
    <property type="entry name" value="adh_short"/>
    <property type="match status" value="1"/>
</dbReference>
<evidence type="ECO:0008006" key="5">
    <source>
        <dbReference type="Google" id="ProtNLM"/>
    </source>
</evidence>
<sequence length="167" mass="17779">MSVVCVSKAVLPILRQQGSGHIFQISSVGGRLGVPGLSAYQSAKWAVGGFSTVLAREVAPLGINVTVVEPDGMKTDWPGLSMQIPSVSKLYESTVGFMADMRRKNLGKEPSIPTKVASIIIGLSNEEDPPLRLLIGPDAVEHALSQHLTQSVACFFSLVQPPPVAFR</sequence>
<proteinExistence type="inferred from homology"/>
<dbReference type="PANTHER" id="PTHR43976">
    <property type="entry name" value="SHORT CHAIN DEHYDROGENASE"/>
    <property type="match status" value="1"/>
</dbReference>
<accession>A0A5N6DSD3</accession>
<keyword evidence="4" id="KW-1185">Reference proteome</keyword>